<dbReference type="GeneID" id="96768639"/>
<evidence type="ECO:0000313" key="6">
    <source>
        <dbReference type="EMBL" id="ANZ59613.1"/>
    </source>
</evidence>
<feature type="transmembrane region" description="Helical" evidence="5">
    <location>
        <begin position="92"/>
        <end position="110"/>
    </location>
</feature>
<dbReference type="Pfam" id="PF07457">
    <property type="entry name" value="DUF1516"/>
    <property type="match status" value="1"/>
</dbReference>
<evidence type="ECO:0000256" key="3">
    <source>
        <dbReference type="ARBA" id="ARBA00022989"/>
    </source>
</evidence>
<evidence type="ECO:0000256" key="1">
    <source>
        <dbReference type="ARBA" id="ARBA00022475"/>
    </source>
</evidence>
<dbReference type="EMBL" id="CP014907">
    <property type="protein sequence ID" value="ANZ59613.1"/>
    <property type="molecule type" value="Genomic_DNA"/>
</dbReference>
<accession>A0AB33BIW4</accession>
<gene>
    <name evidence="6" type="ORF">AYR59_06075</name>
</gene>
<feature type="transmembrane region" description="Helical" evidence="5">
    <location>
        <begin position="34"/>
        <end position="55"/>
    </location>
</feature>
<dbReference type="KEGG" id="lle:AYR59_06075"/>
<dbReference type="InterPro" id="IPR010899">
    <property type="entry name" value="UPF0344"/>
</dbReference>
<protein>
    <recommendedName>
        <fullName evidence="8">DUF1516 family protein</fullName>
    </recommendedName>
</protein>
<keyword evidence="4 5" id="KW-0472">Membrane</keyword>
<feature type="transmembrane region" description="Helical" evidence="5">
    <location>
        <begin position="6"/>
        <end position="22"/>
    </location>
</feature>
<evidence type="ECO:0000256" key="2">
    <source>
        <dbReference type="ARBA" id="ARBA00022692"/>
    </source>
</evidence>
<evidence type="ECO:0000256" key="5">
    <source>
        <dbReference type="SAM" id="Phobius"/>
    </source>
</evidence>
<keyword evidence="1" id="KW-1003">Cell membrane</keyword>
<sequence length="115" mass="13514">MFIYLIIILWLLLIISLTIGVTRKQDKQIVKALMYTRALYFVLLMIEVVFSIQKFNQQPSLIIFSFIISIFAISFIDISFQRKIQGTLKLSIIWITIILIIIAIIILFMLKQKFV</sequence>
<evidence type="ECO:0000256" key="4">
    <source>
        <dbReference type="ARBA" id="ARBA00023136"/>
    </source>
</evidence>
<evidence type="ECO:0008006" key="8">
    <source>
        <dbReference type="Google" id="ProtNLM"/>
    </source>
</evidence>
<evidence type="ECO:0000313" key="7">
    <source>
        <dbReference type="Proteomes" id="UP000093346"/>
    </source>
</evidence>
<dbReference type="RefSeq" id="WP_054646273.1">
    <property type="nucleotide sequence ID" value="NZ_CP014872.1"/>
</dbReference>
<proteinExistence type="predicted"/>
<organism evidence="6 7">
    <name type="scientific">Fructilactobacillus lindneri</name>
    <dbReference type="NCBI Taxonomy" id="53444"/>
    <lineage>
        <taxon>Bacteria</taxon>
        <taxon>Bacillati</taxon>
        <taxon>Bacillota</taxon>
        <taxon>Bacilli</taxon>
        <taxon>Lactobacillales</taxon>
        <taxon>Lactobacillaceae</taxon>
        <taxon>Fructilactobacillus</taxon>
    </lineage>
</organism>
<reference evidence="6 7" key="1">
    <citation type="submission" date="2016-03" db="EMBL/GenBank/DDBJ databases">
        <title>Pediococcus and Lactobacillus from brewery environment - whole genome sequencing and assembly.</title>
        <authorList>
            <person name="Behr J."/>
            <person name="Geissler A.J."/>
            <person name="Vogel R.F."/>
        </authorList>
    </citation>
    <scope>NUCLEOTIDE SEQUENCE [LARGE SCALE GENOMIC DNA]</scope>
    <source>
        <strain evidence="6 7">TMW 1.481</strain>
    </source>
</reference>
<dbReference type="Proteomes" id="UP000093346">
    <property type="component" value="Chromosome"/>
</dbReference>
<dbReference type="AlphaFoldDB" id="A0AB33BIW4"/>
<feature type="transmembrane region" description="Helical" evidence="5">
    <location>
        <begin position="61"/>
        <end position="80"/>
    </location>
</feature>
<name>A0AB33BIW4_9LACO</name>
<keyword evidence="2 5" id="KW-0812">Transmembrane</keyword>
<keyword evidence="3 5" id="KW-1133">Transmembrane helix</keyword>